<sequence length="85" mass="9738">MKFKNKFEDYTEYEFLEFLTAIWALEVSSEEEHDELIAHFSKVTEHPQGNGLIFYPDIGADSPQGVMDAVKKWRAANGKPGFKIV</sequence>
<dbReference type="Gene3D" id="1.10.1200.20">
    <property type="entry name" value="Colicin E immunity protein"/>
    <property type="match status" value="1"/>
</dbReference>
<accession>A0A7X1YA93</accession>
<evidence type="ECO:0000256" key="2">
    <source>
        <dbReference type="ARBA" id="ARBA00023025"/>
    </source>
</evidence>
<dbReference type="RefSeq" id="WP_153351392.1">
    <property type="nucleotide sequence ID" value="NZ_JBQEID010000112.1"/>
</dbReference>
<proteinExistence type="inferred from homology"/>
<dbReference type="GO" id="GO:0015643">
    <property type="term" value="F:toxic substance binding"/>
    <property type="evidence" value="ECO:0007669"/>
    <property type="project" value="InterPro"/>
</dbReference>
<evidence type="ECO:0000313" key="4">
    <source>
        <dbReference type="Proteomes" id="UP000470186"/>
    </source>
</evidence>
<evidence type="ECO:0000313" key="3">
    <source>
        <dbReference type="EMBL" id="MQU32295.1"/>
    </source>
</evidence>
<organism evidence="3 4">
    <name type="scientific">Pseudomonas helleri</name>
    <dbReference type="NCBI Taxonomy" id="1608996"/>
    <lineage>
        <taxon>Bacteria</taxon>
        <taxon>Pseudomonadati</taxon>
        <taxon>Pseudomonadota</taxon>
        <taxon>Gammaproteobacteria</taxon>
        <taxon>Pseudomonadales</taxon>
        <taxon>Pseudomonadaceae</taxon>
        <taxon>Pseudomonas</taxon>
    </lineage>
</organism>
<dbReference type="InterPro" id="IPR035900">
    <property type="entry name" value="Colicin_E_sf"/>
</dbReference>
<keyword evidence="2" id="KW-0079">Bacteriocin immunity</keyword>
<dbReference type="CDD" id="cd16363">
    <property type="entry name" value="Col_Im_like"/>
    <property type="match status" value="1"/>
</dbReference>
<dbReference type="Proteomes" id="UP000470186">
    <property type="component" value="Unassembled WGS sequence"/>
</dbReference>
<evidence type="ECO:0000256" key="1">
    <source>
        <dbReference type="ARBA" id="ARBA00009346"/>
    </source>
</evidence>
<dbReference type="EMBL" id="WIVX01000055">
    <property type="protein sequence ID" value="MQU32295.1"/>
    <property type="molecule type" value="Genomic_DNA"/>
</dbReference>
<dbReference type="GO" id="GO:0030153">
    <property type="term" value="P:bacteriocin immunity"/>
    <property type="evidence" value="ECO:0007669"/>
    <property type="project" value="UniProtKB-KW"/>
</dbReference>
<comment type="similarity">
    <text evidence="1">Belongs to the colicins ColE2/ColE8/ColE9 and pyocins S1/S2 family.</text>
</comment>
<dbReference type="AlphaFoldDB" id="A0A7X1YA93"/>
<keyword evidence="4" id="KW-1185">Reference proteome</keyword>
<dbReference type="PRINTS" id="PR01299">
    <property type="entry name" value="PYOCIN"/>
</dbReference>
<comment type="caution">
    <text evidence="3">The sequence shown here is derived from an EMBL/GenBank/DDBJ whole genome shotgun (WGS) entry which is preliminary data.</text>
</comment>
<gene>
    <name evidence="3" type="ORF">GHO30_12985</name>
</gene>
<name>A0A7X1YA93_9PSED</name>
<protein>
    <submittedName>
        <fullName evidence="3">Bacteriocin immunity protein</fullName>
    </submittedName>
</protein>
<reference evidence="3 4" key="1">
    <citation type="submission" date="2019-10" db="EMBL/GenBank/DDBJ databases">
        <title>Evaluation of single-gene subtyping targets for Pseudomonas.</title>
        <authorList>
            <person name="Reichler S.J."/>
            <person name="Orsi R.H."/>
            <person name="Wiedmann M."/>
            <person name="Martin N.H."/>
            <person name="Murphy S.I."/>
        </authorList>
    </citation>
    <scope>NUCLEOTIDE SEQUENCE [LARGE SCALE GENOMIC DNA]</scope>
    <source>
        <strain evidence="3 4">FSL R10-2107</strain>
    </source>
</reference>
<dbReference type="Pfam" id="PF01320">
    <property type="entry name" value="Colicin_Pyocin"/>
    <property type="match status" value="1"/>
</dbReference>
<dbReference type="SUPFAM" id="SSF47345">
    <property type="entry name" value="Colicin E immunity proteins"/>
    <property type="match status" value="1"/>
</dbReference>
<dbReference type="InterPro" id="IPR000290">
    <property type="entry name" value="Colicin_pyocin"/>
</dbReference>